<evidence type="ECO:0000259" key="13">
    <source>
        <dbReference type="PROSITE" id="PS52044"/>
    </source>
</evidence>
<comment type="subcellular location">
    <subcellularLocation>
        <location evidence="1">Cytoplasm</location>
    </subcellularLocation>
</comment>
<dbReference type="EMBL" id="KZ613779">
    <property type="protein sequence ID" value="PMD63777.1"/>
    <property type="molecule type" value="Genomic_DNA"/>
</dbReference>
<dbReference type="InterPro" id="IPR013087">
    <property type="entry name" value="Znf_C2H2_type"/>
</dbReference>
<name>A0A2J6TL89_9HELO</name>
<dbReference type="Gene3D" id="1.25.40.20">
    <property type="entry name" value="Ankyrin repeat-containing domain"/>
    <property type="match status" value="1"/>
</dbReference>
<evidence type="ECO:0000256" key="2">
    <source>
        <dbReference type="ARBA" id="ARBA00009262"/>
    </source>
</evidence>
<evidence type="ECO:0000256" key="5">
    <source>
        <dbReference type="ARBA" id="ARBA00022737"/>
    </source>
</evidence>
<feature type="repeat" description="ANK" evidence="10">
    <location>
        <begin position="490"/>
        <end position="523"/>
    </location>
</feature>
<dbReference type="GO" id="GO:0005737">
    <property type="term" value="C:cytoplasm"/>
    <property type="evidence" value="ECO:0007669"/>
    <property type="project" value="UniProtKB-SubCell"/>
</dbReference>
<comment type="domain">
    <text evidence="11">The VLRF1 domain mediates binding to the 60S ribosomal subunit.</text>
</comment>
<dbReference type="GO" id="GO:0036503">
    <property type="term" value="P:ERAD pathway"/>
    <property type="evidence" value="ECO:0007669"/>
    <property type="project" value="TreeGrafter"/>
</dbReference>
<keyword evidence="6 11" id="KW-0255">Endonuclease</keyword>
<accession>A0A2J6TL89</accession>
<dbReference type="PANTHER" id="PTHR16036">
    <property type="entry name" value="ANKYRIN REPEAT AND ZINC FINGER DOMAIN-CONTAINING PROTEIN 1"/>
    <property type="match status" value="1"/>
</dbReference>
<proteinExistence type="inferred from homology"/>
<dbReference type="OrthoDB" id="429841at2759"/>
<feature type="region of interest" description="Disordered" evidence="12">
    <location>
        <begin position="30"/>
        <end position="62"/>
    </location>
</feature>
<feature type="compositionally biased region" description="Basic and acidic residues" evidence="12">
    <location>
        <begin position="626"/>
        <end position="647"/>
    </location>
</feature>
<dbReference type="PROSITE" id="PS50088">
    <property type="entry name" value="ANK_REPEAT"/>
    <property type="match status" value="1"/>
</dbReference>
<dbReference type="STRING" id="1095630.A0A2J6TL89"/>
<comment type="similarity">
    <text evidence="2 11">Belongs to the ANKZF1/VMS1 family.</text>
</comment>
<evidence type="ECO:0000256" key="9">
    <source>
        <dbReference type="ARBA" id="ARBA00023054"/>
    </source>
</evidence>
<feature type="region of interest" description="Disordered" evidence="12">
    <location>
        <begin position="150"/>
        <end position="169"/>
    </location>
</feature>
<evidence type="ECO:0000256" key="1">
    <source>
        <dbReference type="ARBA" id="ARBA00004496"/>
    </source>
</evidence>
<keyword evidence="15" id="KW-1185">Reference proteome</keyword>
<keyword evidence="3 11" id="KW-0963">Cytoplasm</keyword>
<keyword evidence="5" id="KW-0677">Repeat</keyword>
<dbReference type="InterPro" id="IPR002110">
    <property type="entry name" value="Ankyrin_rpt"/>
</dbReference>
<feature type="active site" evidence="11">
    <location>
        <position position="299"/>
    </location>
</feature>
<feature type="compositionally biased region" description="Basic and acidic residues" evidence="12">
    <location>
        <begin position="31"/>
        <end position="58"/>
    </location>
</feature>
<dbReference type="GO" id="GO:0004519">
    <property type="term" value="F:endonuclease activity"/>
    <property type="evidence" value="ECO:0007669"/>
    <property type="project" value="UniProtKB-KW"/>
</dbReference>
<dbReference type="RefSeq" id="XP_024740681.1">
    <property type="nucleotide sequence ID" value="XM_024876724.1"/>
</dbReference>
<dbReference type="GO" id="GO:0016787">
    <property type="term" value="F:hydrolase activity"/>
    <property type="evidence" value="ECO:0007669"/>
    <property type="project" value="UniProtKB-KW"/>
</dbReference>
<feature type="region of interest" description="Disordered" evidence="12">
    <location>
        <begin position="114"/>
        <end position="136"/>
    </location>
</feature>
<dbReference type="PROSITE" id="PS00028">
    <property type="entry name" value="ZINC_FINGER_C2H2_1"/>
    <property type="match status" value="1"/>
</dbReference>
<feature type="domain" description="VLRF1" evidence="13">
    <location>
        <begin position="240"/>
        <end position="399"/>
    </location>
</feature>
<feature type="compositionally biased region" description="Basic and acidic residues" evidence="12">
    <location>
        <begin position="568"/>
        <end position="594"/>
    </location>
</feature>
<keyword evidence="4 11" id="KW-0540">Nuclease</keyword>
<dbReference type="AlphaFoldDB" id="A0A2J6TL89"/>
<reference evidence="14 15" key="1">
    <citation type="submission" date="2016-04" db="EMBL/GenBank/DDBJ databases">
        <title>A degradative enzymes factory behind the ericoid mycorrhizal symbiosis.</title>
        <authorList>
            <consortium name="DOE Joint Genome Institute"/>
            <person name="Martino E."/>
            <person name="Morin E."/>
            <person name="Grelet G."/>
            <person name="Kuo A."/>
            <person name="Kohler A."/>
            <person name="Daghino S."/>
            <person name="Barry K."/>
            <person name="Choi C."/>
            <person name="Cichocki N."/>
            <person name="Clum A."/>
            <person name="Copeland A."/>
            <person name="Hainaut M."/>
            <person name="Haridas S."/>
            <person name="Labutti K."/>
            <person name="Lindquist E."/>
            <person name="Lipzen A."/>
            <person name="Khouja H.-R."/>
            <person name="Murat C."/>
            <person name="Ohm R."/>
            <person name="Olson A."/>
            <person name="Spatafora J."/>
            <person name="Veneault-Fourrey C."/>
            <person name="Henrissat B."/>
            <person name="Grigoriev I."/>
            <person name="Martin F."/>
            <person name="Perotto S."/>
        </authorList>
    </citation>
    <scope>NUCLEOTIDE SEQUENCE [LARGE SCALE GENOMIC DNA]</scope>
    <source>
        <strain evidence="14 15">E</strain>
    </source>
</reference>
<dbReference type="Pfam" id="PF18826">
    <property type="entry name" value="bVLRF1"/>
    <property type="match status" value="1"/>
</dbReference>
<keyword evidence="9" id="KW-0175">Coiled coil</keyword>
<protein>
    <recommendedName>
        <fullName evidence="13">VLRF1 domain-containing protein</fullName>
    </recommendedName>
</protein>
<sequence length="666" mass="73194">MDQRKEEVTRRPLLTWAVYDLPADILTTLTRKHDTEEGPHDDIATHSSTKDPVPESRTESAVGSKSCSLCGVTFHTVEDQRSHIRSDLHGYNLKQRIRGAKPVSEGDFEKLVGDLDESLSGSDSSDFEDDDEGDGRKETTLSALLKKQAAISSANDGDAEDFVPRKQKRGSGKPPLFWFTTPSLPSSTYLGIYRSIFTNLEQENEAKVVDIIKNKQLAPKPQAKVPVDSNNAVPLPEAYKGPHMFLCMIGGGHFAAMVVSLTPKQTKSAQTGPLTREATVLVHKTFHRYTTRRKQGGAQSANDAAKGAAHSAGSSLRRYNEQALTDEVRLLLQDWKGMIDASELIFIRATGSTNRRTLFGPYDGQVLRQNDPRIRGFPFSTRRATQNELMRSFVELTRVKVLEIDEAAISAAKLAAEGAAKQATVAKASKQPAPATAKRSEEEETALLHTTQIQALIRRSKLPALLSYLDNNNLPPDFLFQPQDSQQNFHAPTPLHLASSQNSAPLVSGLLIKGGANPTLPNGDSKTAFDLAGDRSTRDAFRVARSELGGSKWDWEAARIPAALSRAEAEQREAREKKEEAKREEERRKAEVARLAEQGPKVVDGPLGKAAGRGRALALGQVQKSAQEKREEEARGMTPEMRTRLERERRARAAEARMRAMQGGGT</sequence>
<dbReference type="PANTHER" id="PTHR16036:SF2">
    <property type="entry name" value="TRNA ENDONUCLEASE ANKZF1"/>
    <property type="match status" value="1"/>
</dbReference>
<feature type="region of interest" description="Disordered" evidence="12">
    <location>
        <begin position="291"/>
        <end position="315"/>
    </location>
</feature>
<dbReference type="InterPro" id="IPR036770">
    <property type="entry name" value="Ankyrin_rpt-contain_sf"/>
</dbReference>
<evidence type="ECO:0000313" key="15">
    <source>
        <dbReference type="Proteomes" id="UP000235371"/>
    </source>
</evidence>
<evidence type="ECO:0000256" key="3">
    <source>
        <dbReference type="ARBA" id="ARBA00022490"/>
    </source>
</evidence>
<dbReference type="InParanoid" id="A0A2J6TL89"/>
<keyword evidence="7 11" id="KW-0378">Hydrolase</keyword>
<organism evidence="14 15">
    <name type="scientific">Hyaloscypha bicolor E</name>
    <dbReference type="NCBI Taxonomy" id="1095630"/>
    <lineage>
        <taxon>Eukaryota</taxon>
        <taxon>Fungi</taxon>
        <taxon>Dikarya</taxon>
        <taxon>Ascomycota</taxon>
        <taxon>Pezizomycotina</taxon>
        <taxon>Leotiomycetes</taxon>
        <taxon>Helotiales</taxon>
        <taxon>Hyaloscyphaceae</taxon>
        <taxon>Hyaloscypha</taxon>
        <taxon>Hyaloscypha bicolor</taxon>
    </lineage>
</organism>
<evidence type="ECO:0000313" key="14">
    <source>
        <dbReference type="EMBL" id="PMD63777.1"/>
    </source>
</evidence>
<dbReference type="PROSITE" id="PS50297">
    <property type="entry name" value="ANK_REP_REGION"/>
    <property type="match status" value="1"/>
</dbReference>
<feature type="region of interest" description="Disordered" evidence="12">
    <location>
        <begin position="568"/>
        <end position="647"/>
    </location>
</feature>
<dbReference type="PROSITE" id="PS52044">
    <property type="entry name" value="VLRF1"/>
    <property type="match status" value="1"/>
</dbReference>
<evidence type="ECO:0000256" key="11">
    <source>
        <dbReference type="PROSITE-ProRule" id="PRU01389"/>
    </source>
</evidence>
<dbReference type="GeneID" id="36584803"/>
<feature type="compositionally biased region" description="Low complexity" evidence="12">
    <location>
        <begin position="300"/>
        <end position="315"/>
    </location>
</feature>
<evidence type="ECO:0000256" key="6">
    <source>
        <dbReference type="ARBA" id="ARBA00022759"/>
    </source>
</evidence>
<evidence type="ECO:0000256" key="12">
    <source>
        <dbReference type="SAM" id="MobiDB-lite"/>
    </source>
</evidence>
<dbReference type="Proteomes" id="UP000235371">
    <property type="component" value="Unassembled WGS sequence"/>
</dbReference>
<feature type="compositionally biased region" description="Low complexity" evidence="12">
    <location>
        <begin position="607"/>
        <end position="620"/>
    </location>
</feature>
<dbReference type="FunCoup" id="A0A2J6TL89">
    <property type="interactions" value="205"/>
</dbReference>
<dbReference type="InterPro" id="IPR047139">
    <property type="entry name" value="ANKZ1/VMS1"/>
</dbReference>
<evidence type="ECO:0000256" key="7">
    <source>
        <dbReference type="ARBA" id="ARBA00022801"/>
    </source>
</evidence>
<evidence type="ECO:0000256" key="8">
    <source>
        <dbReference type="ARBA" id="ARBA00023043"/>
    </source>
</evidence>
<dbReference type="SUPFAM" id="SSF48403">
    <property type="entry name" value="Ankyrin repeat"/>
    <property type="match status" value="1"/>
</dbReference>
<keyword evidence="8 10" id="KW-0040">ANK repeat</keyword>
<evidence type="ECO:0000256" key="4">
    <source>
        <dbReference type="ARBA" id="ARBA00022722"/>
    </source>
</evidence>
<gene>
    <name evidence="14" type="ORF">K444DRAFT_555995</name>
</gene>
<evidence type="ECO:0000256" key="10">
    <source>
        <dbReference type="PROSITE-ProRule" id="PRU00023"/>
    </source>
</evidence>
<dbReference type="InterPro" id="IPR041175">
    <property type="entry name" value="VLRF1/Vms1"/>
</dbReference>